<evidence type="ECO:0000313" key="2">
    <source>
        <dbReference type="Proteomes" id="UP000238163"/>
    </source>
</evidence>
<proteinExistence type="predicted"/>
<dbReference type="RefSeq" id="WP_106008940.1">
    <property type="nucleotide sequence ID" value="NZ_NWTN01000026.1"/>
</dbReference>
<name>A0ABX5D684_9VIBR</name>
<evidence type="ECO:0000313" key="1">
    <source>
        <dbReference type="EMBL" id="PRQ65157.1"/>
    </source>
</evidence>
<accession>A0ABX5D684</accession>
<dbReference type="EMBL" id="NWTN01000026">
    <property type="protein sequence ID" value="PRQ65157.1"/>
    <property type="molecule type" value="Genomic_DNA"/>
</dbReference>
<organism evidence="1 2">
    <name type="scientific">Vibrio mediterranei</name>
    <dbReference type="NCBI Taxonomy" id="689"/>
    <lineage>
        <taxon>Bacteria</taxon>
        <taxon>Pseudomonadati</taxon>
        <taxon>Pseudomonadota</taxon>
        <taxon>Gammaproteobacteria</taxon>
        <taxon>Vibrionales</taxon>
        <taxon>Vibrionaceae</taxon>
        <taxon>Vibrio</taxon>
    </lineage>
</organism>
<sequence length="104" mass="11740">MSEVHCPLSISQPLFDALCRTQRERLSDDESACEDIEILTLALTRFMHNRSPYHSFDDDSQSILDVLERHVSGCFSKESGSVWHPGMPMHLDHLVNAIMGLVEG</sequence>
<reference evidence="1 2" key="1">
    <citation type="submission" date="2017-09" db="EMBL/GenBank/DDBJ databases">
        <authorList>
            <person name="Girard L."/>
            <person name="Lami R."/>
            <person name="Suzuki M."/>
            <person name="Baudart J."/>
        </authorList>
    </citation>
    <scope>NUCLEOTIDE SEQUENCE [LARGE SCALE GENOMIC DNA]</scope>
    <source>
        <strain evidence="1 2">17LN0615E</strain>
    </source>
</reference>
<keyword evidence="2" id="KW-1185">Reference proteome</keyword>
<reference evidence="1 2" key="2">
    <citation type="submission" date="2018-03" db="EMBL/GenBank/DDBJ databases">
        <title>Genetic Diversity and Phenotypic Plasticity of AHL Mediated Quorum Sensing in Environmental Strains of Vibrio mediterranei.</title>
        <authorList>
            <person name="Lantoine F."/>
            <person name="Vouve F."/>
        </authorList>
    </citation>
    <scope>NUCLEOTIDE SEQUENCE [LARGE SCALE GENOMIC DNA]</scope>
    <source>
        <strain evidence="1 2">17LN0615E</strain>
    </source>
</reference>
<dbReference type="Proteomes" id="UP000238163">
    <property type="component" value="Unassembled WGS sequence"/>
</dbReference>
<protein>
    <submittedName>
        <fullName evidence="1">Uncharacterized protein</fullName>
    </submittedName>
</protein>
<gene>
    <name evidence="1" type="ORF">COR51_23845</name>
</gene>
<comment type="caution">
    <text evidence="1">The sequence shown here is derived from an EMBL/GenBank/DDBJ whole genome shotgun (WGS) entry which is preliminary data.</text>
</comment>